<keyword evidence="3" id="KW-1185">Reference proteome</keyword>
<dbReference type="InterPro" id="IPR001810">
    <property type="entry name" value="F-box_dom"/>
</dbReference>
<dbReference type="OrthoDB" id="10562068at2759"/>
<sequence length="318" mass="37192">MASFRFQNGTVIRLPNEILLLIISFIPIDHILSFRTVSRTIRNHIDNAVLLSYLYRARIVANADHQSANNSASKHVLLKFNFLHMEKFPKSGRPHALWEGSHAVFQVDEKWIENDENYRHWNTRGTSSLKWLSDEDYHAVADESADWFVELDRVALDLDSGVTTKDPTDYYDHTWRPGYFAFNRDALTVTFDWRIVLRNFLVMETEITRRIREQDGPDPLYHFDEDDGSPIPQVNPSPTYTYGPVEDYIRACRRDTFFRVLDHTGPKDYEVDRGILRLPKLFGGHNYEGWGPPNYHHEAVKRHEDPAMEIIMDLRQGT</sequence>
<dbReference type="SUPFAM" id="SSF81383">
    <property type="entry name" value="F-box domain"/>
    <property type="match status" value="1"/>
</dbReference>
<protein>
    <recommendedName>
        <fullName evidence="1">F-box domain-containing protein</fullName>
    </recommendedName>
</protein>
<evidence type="ECO:0000313" key="3">
    <source>
        <dbReference type="Proteomes" id="UP000663193"/>
    </source>
</evidence>
<evidence type="ECO:0000313" key="2">
    <source>
        <dbReference type="EMBL" id="QRD03348.1"/>
    </source>
</evidence>
<dbReference type="Proteomes" id="UP000663193">
    <property type="component" value="Chromosome 15"/>
</dbReference>
<dbReference type="InterPro" id="IPR036047">
    <property type="entry name" value="F-box-like_dom_sf"/>
</dbReference>
<dbReference type="RefSeq" id="XP_001800414.1">
    <property type="nucleotide sequence ID" value="XM_001800362.1"/>
</dbReference>
<proteinExistence type="predicted"/>
<organism evidence="2 3">
    <name type="scientific">Phaeosphaeria nodorum (strain SN15 / ATCC MYA-4574 / FGSC 10173)</name>
    <name type="common">Glume blotch fungus</name>
    <name type="synonym">Parastagonospora nodorum</name>
    <dbReference type="NCBI Taxonomy" id="321614"/>
    <lineage>
        <taxon>Eukaryota</taxon>
        <taxon>Fungi</taxon>
        <taxon>Dikarya</taxon>
        <taxon>Ascomycota</taxon>
        <taxon>Pezizomycotina</taxon>
        <taxon>Dothideomycetes</taxon>
        <taxon>Pleosporomycetidae</taxon>
        <taxon>Pleosporales</taxon>
        <taxon>Pleosporineae</taxon>
        <taxon>Phaeosphaeriaceae</taxon>
        <taxon>Parastagonospora</taxon>
    </lineage>
</organism>
<dbReference type="EMBL" id="CP069037">
    <property type="protein sequence ID" value="QRD03348.1"/>
    <property type="molecule type" value="Genomic_DNA"/>
</dbReference>
<dbReference type="SMART" id="SM00256">
    <property type="entry name" value="FBOX"/>
    <property type="match status" value="1"/>
</dbReference>
<evidence type="ECO:0000259" key="1">
    <source>
        <dbReference type="PROSITE" id="PS50181"/>
    </source>
</evidence>
<dbReference type="PROSITE" id="PS50181">
    <property type="entry name" value="FBOX"/>
    <property type="match status" value="1"/>
</dbReference>
<dbReference type="AlphaFoldDB" id="A0A7U2I805"/>
<gene>
    <name evidence="2" type="ORF">JI435_101320</name>
</gene>
<dbReference type="KEGG" id="pno:SNOG_10132"/>
<dbReference type="CDD" id="cd09917">
    <property type="entry name" value="F-box_SF"/>
    <property type="match status" value="1"/>
</dbReference>
<reference evidence="3" key="1">
    <citation type="journal article" date="2021" name="BMC Genomics">
        <title>Chromosome-level genome assembly and manually-curated proteome of model necrotroph Parastagonospora nodorum Sn15 reveals a genome-wide trove of candidate effector homologs, and redundancy of virulence-related functions within an accessory chromosome.</title>
        <authorList>
            <person name="Bertazzoni S."/>
            <person name="Jones D.A.B."/>
            <person name="Phan H.T."/>
            <person name="Tan K.-C."/>
            <person name="Hane J.K."/>
        </authorList>
    </citation>
    <scope>NUCLEOTIDE SEQUENCE [LARGE SCALE GENOMIC DNA]</scope>
    <source>
        <strain evidence="3">SN15 / ATCC MYA-4574 / FGSC 10173)</strain>
    </source>
</reference>
<feature type="domain" description="F-box" evidence="1">
    <location>
        <begin position="8"/>
        <end position="58"/>
    </location>
</feature>
<dbReference type="Pfam" id="PF00646">
    <property type="entry name" value="F-box"/>
    <property type="match status" value="1"/>
</dbReference>
<name>A0A7U2I805_PHANO</name>
<accession>A0A7U2I805</accession>
<dbReference type="VEuPathDB" id="FungiDB:JI435_101320"/>